<dbReference type="OrthoDB" id="3370990at2"/>
<dbReference type="Proteomes" id="UP000011863">
    <property type="component" value="Chromosome"/>
</dbReference>
<evidence type="ECO:0000313" key="8">
    <source>
        <dbReference type="EMBL" id="BAN04469.1"/>
    </source>
</evidence>
<dbReference type="InterPro" id="IPR047817">
    <property type="entry name" value="ABC2_TM_bact-type"/>
</dbReference>
<feature type="transmembrane region" description="Helical" evidence="5">
    <location>
        <begin position="194"/>
        <end position="214"/>
    </location>
</feature>
<feature type="compositionally biased region" description="Polar residues" evidence="6">
    <location>
        <begin position="1"/>
        <end position="11"/>
    </location>
</feature>
<evidence type="ECO:0000259" key="7">
    <source>
        <dbReference type="PROSITE" id="PS51012"/>
    </source>
</evidence>
<keyword evidence="5" id="KW-0813">Transport</keyword>
<dbReference type="KEGG" id="aym:YM304_41550"/>
<feature type="transmembrane region" description="Helical" evidence="5">
    <location>
        <begin position="136"/>
        <end position="155"/>
    </location>
</feature>
<evidence type="ECO:0000256" key="6">
    <source>
        <dbReference type="SAM" id="MobiDB-lite"/>
    </source>
</evidence>
<protein>
    <recommendedName>
        <fullName evidence="5">Transport permease protein</fullName>
    </recommendedName>
</protein>
<feature type="domain" description="ABC transmembrane type-2" evidence="7">
    <location>
        <begin position="49"/>
        <end position="277"/>
    </location>
</feature>
<sequence length="280" mass="30235">MSPTNTTTTAGNGIEDPTAAHPGGGVVWALRDTWVEATRHLRVVPRNPELLIFATIQPIMFVLLFSFVFGGAIEIPGFADYDQFLMPGIFAQSVVFNSAFTSLGIAEDMQKGYIDRLRSLPMSRAAVLIGRTVSDFVRNCITFAIMLLVAFLLGFRFEGSLFEAALATGLLLVFSFSLSWVQALIGLSVSSVEAANSGGFIWMFPLTFVSSAFVDTSQLPGWLQPVARNNPFTIATNACRGLYNGLPIGSDGWIAIAWSVGITLVFAAISIRKFSRSTVG</sequence>
<feature type="region of interest" description="Disordered" evidence="6">
    <location>
        <begin position="1"/>
        <end position="20"/>
    </location>
</feature>
<dbReference type="InterPro" id="IPR051784">
    <property type="entry name" value="Nod_factor_ABC_transporter"/>
</dbReference>
<dbReference type="PROSITE" id="PS51012">
    <property type="entry name" value="ABC_TM2"/>
    <property type="match status" value="1"/>
</dbReference>
<evidence type="ECO:0000256" key="4">
    <source>
        <dbReference type="ARBA" id="ARBA00023136"/>
    </source>
</evidence>
<name>A0A6C7EH53_ILUCY</name>
<gene>
    <name evidence="8" type="ORF">YM304_41550</name>
</gene>
<evidence type="ECO:0000256" key="3">
    <source>
        <dbReference type="ARBA" id="ARBA00022989"/>
    </source>
</evidence>
<feature type="transmembrane region" description="Helical" evidence="5">
    <location>
        <begin position="85"/>
        <end position="106"/>
    </location>
</feature>
<dbReference type="EMBL" id="AP012057">
    <property type="protein sequence ID" value="BAN04469.1"/>
    <property type="molecule type" value="Genomic_DNA"/>
</dbReference>
<dbReference type="Pfam" id="PF01061">
    <property type="entry name" value="ABC2_membrane"/>
    <property type="match status" value="1"/>
</dbReference>
<feature type="transmembrane region" description="Helical" evidence="5">
    <location>
        <begin position="252"/>
        <end position="271"/>
    </location>
</feature>
<accession>A0A6C7EH53</accession>
<dbReference type="InterPro" id="IPR000412">
    <property type="entry name" value="ABC_2_transport"/>
</dbReference>
<dbReference type="AlphaFoldDB" id="A0A6C7EH53"/>
<keyword evidence="4 5" id="KW-0472">Membrane</keyword>
<comment type="subcellular location">
    <subcellularLocation>
        <location evidence="5">Cell membrane</location>
        <topology evidence="5">Multi-pass membrane protein</topology>
    </subcellularLocation>
    <subcellularLocation>
        <location evidence="1">Membrane</location>
        <topology evidence="1">Multi-pass membrane protein</topology>
    </subcellularLocation>
</comment>
<dbReference type="PANTHER" id="PTHR43229">
    <property type="entry name" value="NODULATION PROTEIN J"/>
    <property type="match status" value="1"/>
</dbReference>
<evidence type="ECO:0000256" key="1">
    <source>
        <dbReference type="ARBA" id="ARBA00004141"/>
    </source>
</evidence>
<evidence type="ECO:0000256" key="2">
    <source>
        <dbReference type="ARBA" id="ARBA00022692"/>
    </source>
</evidence>
<comment type="similarity">
    <text evidence="5">Belongs to the ABC-2 integral membrane protein family.</text>
</comment>
<keyword evidence="5" id="KW-1003">Cell membrane</keyword>
<evidence type="ECO:0000313" key="9">
    <source>
        <dbReference type="Proteomes" id="UP000011863"/>
    </source>
</evidence>
<feature type="transmembrane region" description="Helical" evidence="5">
    <location>
        <begin position="161"/>
        <end position="187"/>
    </location>
</feature>
<dbReference type="GO" id="GO:0140359">
    <property type="term" value="F:ABC-type transporter activity"/>
    <property type="evidence" value="ECO:0007669"/>
    <property type="project" value="InterPro"/>
</dbReference>
<organism evidence="8 9">
    <name type="scientific">Ilumatobacter coccineus (strain NBRC 103263 / KCTC 29153 / YM16-304)</name>
    <dbReference type="NCBI Taxonomy" id="1313172"/>
    <lineage>
        <taxon>Bacteria</taxon>
        <taxon>Bacillati</taxon>
        <taxon>Actinomycetota</taxon>
        <taxon>Acidimicrobiia</taxon>
        <taxon>Acidimicrobiales</taxon>
        <taxon>Ilumatobacteraceae</taxon>
        <taxon>Ilumatobacter</taxon>
    </lineage>
</organism>
<dbReference type="PIRSF" id="PIRSF006648">
    <property type="entry name" value="DrrB"/>
    <property type="match status" value="1"/>
</dbReference>
<dbReference type="InterPro" id="IPR013525">
    <property type="entry name" value="ABC2_TM"/>
</dbReference>
<dbReference type="PANTHER" id="PTHR43229:SF2">
    <property type="entry name" value="NODULATION PROTEIN J"/>
    <property type="match status" value="1"/>
</dbReference>
<reference evidence="8 9" key="1">
    <citation type="journal article" date="2013" name="Int. J. Syst. Evol. Microbiol.">
        <title>Ilumatobacter nonamiense sp. nov. and Ilumatobacter coccineum sp. nov., isolated from seashore sand.</title>
        <authorList>
            <person name="Matsumoto A."/>
            <person name="Kasai H."/>
            <person name="Matsuo Y."/>
            <person name="Shizuri Y."/>
            <person name="Ichikawa N."/>
            <person name="Fujita N."/>
            <person name="Omura S."/>
            <person name="Takahashi Y."/>
        </authorList>
    </citation>
    <scope>NUCLEOTIDE SEQUENCE [LARGE SCALE GENOMIC DNA]</scope>
    <source>
        <strain evidence="9">NBRC 103263 / KCTC 29153 / YM16-304</strain>
    </source>
</reference>
<keyword evidence="9" id="KW-1185">Reference proteome</keyword>
<dbReference type="GO" id="GO:0043190">
    <property type="term" value="C:ATP-binding cassette (ABC) transporter complex"/>
    <property type="evidence" value="ECO:0007669"/>
    <property type="project" value="InterPro"/>
</dbReference>
<feature type="transmembrane region" description="Helical" evidence="5">
    <location>
        <begin position="50"/>
        <end position="73"/>
    </location>
</feature>
<keyword evidence="2 5" id="KW-0812">Transmembrane</keyword>
<evidence type="ECO:0000256" key="5">
    <source>
        <dbReference type="RuleBase" id="RU361157"/>
    </source>
</evidence>
<keyword evidence="3 5" id="KW-1133">Transmembrane helix</keyword>
<proteinExistence type="inferred from homology"/>
<dbReference type="RefSeq" id="WP_015443716.1">
    <property type="nucleotide sequence ID" value="NC_020520.1"/>
</dbReference>